<dbReference type="EMBL" id="LSYS01000429">
    <property type="protein sequence ID" value="OPJ90182.1"/>
    <property type="molecule type" value="Genomic_DNA"/>
</dbReference>
<keyword evidence="2" id="KW-1185">Reference proteome</keyword>
<sequence length="74" mass="8959">MEREREKFWKKKEIRKTNQSHAAQNYWLKLFQEFWAAEMRLELADSWHLIHAESTDNLTFTAVTVLKHGTCIEH</sequence>
<proteinExistence type="predicted"/>
<protein>
    <submittedName>
        <fullName evidence="1">Uncharacterized protein</fullName>
    </submittedName>
</protein>
<evidence type="ECO:0000313" key="1">
    <source>
        <dbReference type="EMBL" id="OPJ90182.1"/>
    </source>
</evidence>
<organism evidence="1 2">
    <name type="scientific">Patagioenas fasciata monilis</name>
    <dbReference type="NCBI Taxonomy" id="372326"/>
    <lineage>
        <taxon>Eukaryota</taxon>
        <taxon>Metazoa</taxon>
        <taxon>Chordata</taxon>
        <taxon>Craniata</taxon>
        <taxon>Vertebrata</taxon>
        <taxon>Euteleostomi</taxon>
        <taxon>Archelosauria</taxon>
        <taxon>Archosauria</taxon>
        <taxon>Dinosauria</taxon>
        <taxon>Saurischia</taxon>
        <taxon>Theropoda</taxon>
        <taxon>Coelurosauria</taxon>
        <taxon>Aves</taxon>
        <taxon>Neognathae</taxon>
        <taxon>Neoaves</taxon>
        <taxon>Columbimorphae</taxon>
        <taxon>Columbiformes</taxon>
        <taxon>Columbidae</taxon>
        <taxon>Patagioenas</taxon>
    </lineage>
</organism>
<reference evidence="1 2" key="1">
    <citation type="submission" date="2016-02" db="EMBL/GenBank/DDBJ databases">
        <title>Band-tailed pigeon sequencing and assembly.</title>
        <authorList>
            <person name="Soares A.E."/>
            <person name="Novak B.J."/>
            <person name="Rice E.S."/>
            <person name="O'Connell B."/>
            <person name="Chang D."/>
            <person name="Weber S."/>
            <person name="Shapiro B."/>
        </authorList>
    </citation>
    <scope>NUCLEOTIDE SEQUENCE [LARGE SCALE GENOMIC DNA]</scope>
    <source>
        <strain evidence="1">BTP2013</strain>
        <tissue evidence="1">Blood</tissue>
    </source>
</reference>
<dbReference type="AlphaFoldDB" id="A0A1V4L0M4"/>
<evidence type="ECO:0000313" key="2">
    <source>
        <dbReference type="Proteomes" id="UP000190648"/>
    </source>
</evidence>
<dbReference type="Proteomes" id="UP000190648">
    <property type="component" value="Unassembled WGS sequence"/>
</dbReference>
<gene>
    <name evidence="1" type="ORF">AV530_014785</name>
</gene>
<accession>A0A1V4L0M4</accession>
<comment type="caution">
    <text evidence="1">The sequence shown here is derived from an EMBL/GenBank/DDBJ whole genome shotgun (WGS) entry which is preliminary data.</text>
</comment>
<name>A0A1V4L0M4_PATFA</name>